<dbReference type="InterPro" id="IPR013328">
    <property type="entry name" value="6PGD_dom2"/>
</dbReference>
<name>A0A916YR47_9BACL</name>
<dbReference type="Pfam" id="PF21761">
    <property type="entry name" value="RedAm-like_C"/>
    <property type="match status" value="1"/>
</dbReference>
<reference evidence="3" key="2">
    <citation type="submission" date="2020-09" db="EMBL/GenBank/DDBJ databases">
        <authorList>
            <person name="Sun Q."/>
            <person name="Zhou Y."/>
        </authorList>
    </citation>
    <scope>NUCLEOTIDE SEQUENCE</scope>
    <source>
        <strain evidence="3">CGMCC 1.15178</strain>
    </source>
</reference>
<dbReference type="Pfam" id="PF03446">
    <property type="entry name" value="NAD_binding_2"/>
    <property type="match status" value="1"/>
</dbReference>
<feature type="domain" description="6-phosphogluconate dehydrogenase NADP-binding" evidence="1">
    <location>
        <begin position="20"/>
        <end position="172"/>
    </location>
</feature>
<dbReference type="Gene3D" id="1.10.1040.10">
    <property type="entry name" value="N-(1-d-carboxylethyl)-l-norvaline Dehydrogenase, domain 2"/>
    <property type="match status" value="1"/>
</dbReference>
<dbReference type="InterPro" id="IPR051265">
    <property type="entry name" value="HIBADH-related_NP60_sf"/>
</dbReference>
<reference evidence="3" key="1">
    <citation type="journal article" date="2014" name="Int. J. Syst. Evol. Microbiol.">
        <title>Complete genome sequence of Corynebacterium casei LMG S-19264T (=DSM 44701T), isolated from a smear-ripened cheese.</title>
        <authorList>
            <consortium name="US DOE Joint Genome Institute (JGI-PGF)"/>
            <person name="Walter F."/>
            <person name="Albersmeier A."/>
            <person name="Kalinowski J."/>
            <person name="Ruckert C."/>
        </authorList>
    </citation>
    <scope>NUCLEOTIDE SEQUENCE</scope>
    <source>
        <strain evidence="3">CGMCC 1.15178</strain>
    </source>
</reference>
<protein>
    <submittedName>
        <fullName evidence="3">3-hydroxyisobutyrate dehydrogenase</fullName>
    </submittedName>
</protein>
<feature type="domain" description="NADPH-dependent reductive aminase-like C-terminal" evidence="2">
    <location>
        <begin position="176"/>
        <end position="303"/>
    </location>
</feature>
<dbReference type="InterPro" id="IPR036291">
    <property type="entry name" value="NAD(P)-bd_dom_sf"/>
</dbReference>
<dbReference type="Proteomes" id="UP000612456">
    <property type="component" value="Unassembled WGS sequence"/>
</dbReference>
<dbReference type="SUPFAM" id="SSF51735">
    <property type="entry name" value="NAD(P)-binding Rossmann-fold domains"/>
    <property type="match status" value="1"/>
</dbReference>
<dbReference type="EMBL" id="BMHP01000001">
    <property type="protein sequence ID" value="GGD56867.1"/>
    <property type="molecule type" value="Genomic_DNA"/>
</dbReference>
<dbReference type="Gene3D" id="3.40.50.720">
    <property type="entry name" value="NAD(P)-binding Rossmann-like Domain"/>
    <property type="match status" value="1"/>
</dbReference>
<comment type="caution">
    <text evidence="3">The sequence shown here is derived from an EMBL/GenBank/DDBJ whole genome shotgun (WGS) entry which is preliminary data.</text>
</comment>
<evidence type="ECO:0000313" key="3">
    <source>
        <dbReference type="EMBL" id="GGD56867.1"/>
    </source>
</evidence>
<evidence type="ECO:0000313" key="4">
    <source>
        <dbReference type="Proteomes" id="UP000612456"/>
    </source>
</evidence>
<keyword evidence="4" id="KW-1185">Reference proteome</keyword>
<dbReference type="InterPro" id="IPR006115">
    <property type="entry name" value="6PGDH_NADP-bd"/>
</dbReference>
<dbReference type="InterPro" id="IPR048666">
    <property type="entry name" value="RedAm-like_C"/>
</dbReference>
<evidence type="ECO:0000259" key="2">
    <source>
        <dbReference type="Pfam" id="PF21761"/>
    </source>
</evidence>
<dbReference type="RefSeq" id="WP_229750106.1">
    <property type="nucleotide sequence ID" value="NZ_BMHP01000001.1"/>
</dbReference>
<dbReference type="AlphaFoldDB" id="A0A916YR47"/>
<organism evidence="3 4">
    <name type="scientific">Paenibacillus nasutitermitis</name>
    <dbReference type="NCBI Taxonomy" id="1652958"/>
    <lineage>
        <taxon>Bacteria</taxon>
        <taxon>Bacillati</taxon>
        <taxon>Bacillota</taxon>
        <taxon>Bacilli</taxon>
        <taxon>Bacillales</taxon>
        <taxon>Paenibacillaceae</taxon>
        <taxon>Paenibacillus</taxon>
    </lineage>
</organism>
<dbReference type="PANTHER" id="PTHR43580">
    <property type="entry name" value="OXIDOREDUCTASE GLYR1-RELATED"/>
    <property type="match status" value="1"/>
</dbReference>
<proteinExistence type="predicted"/>
<evidence type="ECO:0000259" key="1">
    <source>
        <dbReference type="Pfam" id="PF03446"/>
    </source>
</evidence>
<gene>
    <name evidence="3" type="primary">mmsB</name>
    <name evidence="3" type="ORF">GCM10010911_13280</name>
</gene>
<dbReference type="GO" id="GO:0050661">
    <property type="term" value="F:NADP binding"/>
    <property type="evidence" value="ECO:0007669"/>
    <property type="project" value="InterPro"/>
</dbReference>
<dbReference type="PANTHER" id="PTHR43580:SF2">
    <property type="entry name" value="CYTOKINE-LIKE NUCLEAR FACTOR N-PAC"/>
    <property type="match status" value="1"/>
</dbReference>
<sequence>MSRLSDRDEAITMSNDRSPVTVIGLGLMGKALAAAFLKGSHSTTVWNRSAGKADDLVDLGAVRAETISEAVSASKVVVVCLSTYEVMDELLAPLGNELSGRVLINLTNGTPDDARKTAKWAIDCGVDYLDGAIMAVPQMIGASDALLFYGGQQDLFQAHEPLLKLLGGNTTYLSDDPGVPMLYNLALLTILYGTGEGMLHAQAMLSTANISATQFQPYAAAWFNNVILPLFSSLDAAREVDEGDYATEVSNINTNRLALGHIIKASEELDISAKWLAPNKALLDQMVNDGYGEDSPFRAFETISPVRRNKRS</sequence>
<accession>A0A916YR47</accession>